<feature type="signal peptide" evidence="2">
    <location>
        <begin position="1"/>
        <end position="24"/>
    </location>
</feature>
<dbReference type="EMBL" id="ML732187">
    <property type="protein sequence ID" value="KAB8075965.1"/>
    <property type="molecule type" value="Genomic_DNA"/>
</dbReference>
<feature type="compositionally biased region" description="Polar residues" evidence="1">
    <location>
        <begin position="34"/>
        <end position="44"/>
    </location>
</feature>
<evidence type="ECO:0000256" key="2">
    <source>
        <dbReference type="SAM" id="SignalP"/>
    </source>
</evidence>
<proteinExistence type="predicted"/>
<keyword evidence="2" id="KW-0732">Signal</keyword>
<gene>
    <name evidence="3" type="ORF">BDV29DRAFT_155201</name>
</gene>
<protein>
    <submittedName>
        <fullName evidence="3">Uncharacterized protein</fullName>
    </submittedName>
</protein>
<feature type="chain" id="PRO_5024991955" evidence="2">
    <location>
        <begin position="25"/>
        <end position="163"/>
    </location>
</feature>
<keyword evidence="4" id="KW-1185">Reference proteome</keyword>
<evidence type="ECO:0000313" key="3">
    <source>
        <dbReference type="EMBL" id="KAB8075965.1"/>
    </source>
</evidence>
<accession>A0A5N5X7B2</accession>
<reference evidence="3 4" key="1">
    <citation type="submission" date="2019-04" db="EMBL/GenBank/DDBJ databases">
        <title>Friends and foes A comparative genomics study of 23 Aspergillus species from section Flavi.</title>
        <authorList>
            <consortium name="DOE Joint Genome Institute"/>
            <person name="Kjaerbolling I."/>
            <person name="Vesth T."/>
            <person name="Frisvad J.C."/>
            <person name="Nybo J.L."/>
            <person name="Theobald S."/>
            <person name="Kildgaard S."/>
            <person name="Isbrandt T."/>
            <person name="Kuo A."/>
            <person name="Sato A."/>
            <person name="Lyhne E.K."/>
            <person name="Kogle M.E."/>
            <person name="Wiebenga A."/>
            <person name="Kun R.S."/>
            <person name="Lubbers R.J."/>
            <person name="Makela M.R."/>
            <person name="Barry K."/>
            <person name="Chovatia M."/>
            <person name="Clum A."/>
            <person name="Daum C."/>
            <person name="Haridas S."/>
            <person name="He G."/>
            <person name="LaButti K."/>
            <person name="Lipzen A."/>
            <person name="Mondo S."/>
            <person name="Riley R."/>
            <person name="Salamov A."/>
            <person name="Simmons B.A."/>
            <person name="Magnuson J.K."/>
            <person name="Henrissat B."/>
            <person name="Mortensen U.H."/>
            <person name="Larsen T.O."/>
            <person name="Devries R.P."/>
            <person name="Grigoriev I.V."/>
            <person name="Machida M."/>
            <person name="Baker S.E."/>
            <person name="Andersen M.R."/>
        </authorList>
    </citation>
    <scope>NUCLEOTIDE SEQUENCE [LARGE SCALE GENOMIC DNA]</scope>
    <source>
        <strain evidence="3 4">CBS 151.66</strain>
    </source>
</reference>
<organism evidence="3 4">
    <name type="scientific">Aspergillus leporis</name>
    <dbReference type="NCBI Taxonomy" id="41062"/>
    <lineage>
        <taxon>Eukaryota</taxon>
        <taxon>Fungi</taxon>
        <taxon>Dikarya</taxon>
        <taxon>Ascomycota</taxon>
        <taxon>Pezizomycotina</taxon>
        <taxon>Eurotiomycetes</taxon>
        <taxon>Eurotiomycetidae</taxon>
        <taxon>Eurotiales</taxon>
        <taxon>Aspergillaceae</taxon>
        <taxon>Aspergillus</taxon>
        <taxon>Aspergillus subgen. Circumdati</taxon>
    </lineage>
</organism>
<dbReference type="Proteomes" id="UP000326565">
    <property type="component" value="Unassembled WGS sequence"/>
</dbReference>
<feature type="region of interest" description="Disordered" evidence="1">
    <location>
        <begin position="24"/>
        <end position="50"/>
    </location>
</feature>
<dbReference type="AlphaFoldDB" id="A0A5N5X7B2"/>
<name>A0A5N5X7B2_9EURO</name>
<evidence type="ECO:0000256" key="1">
    <source>
        <dbReference type="SAM" id="MobiDB-lite"/>
    </source>
</evidence>
<evidence type="ECO:0000313" key="4">
    <source>
        <dbReference type="Proteomes" id="UP000326565"/>
    </source>
</evidence>
<sequence length="163" mass="17867">MAARWRSYMASLLLADILARITDTREPSPESPGQIRTDSDNPGSSGAIPRPLVNTLHTVVPIGEALSGDSDQLGPLPEGYKLWEDIESIQILPTGFQDSDLLVNGLIPSHNPMTTLDIETSLIEPTSLPIAVDGYSLMDRPISERRRAHMVNNSDLTLPYYNT</sequence>